<evidence type="ECO:0000256" key="4">
    <source>
        <dbReference type="ARBA" id="ARBA00022827"/>
    </source>
</evidence>
<dbReference type="Proteomes" id="UP000799302">
    <property type="component" value="Unassembled WGS sequence"/>
</dbReference>
<keyword evidence="9" id="KW-0503">Monooxygenase</keyword>
<evidence type="ECO:0000256" key="1">
    <source>
        <dbReference type="ARBA" id="ARBA00001974"/>
    </source>
</evidence>
<dbReference type="AlphaFoldDB" id="A0A6A6UPG8"/>
<comment type="cofactor">
    <cofactor evidence="1">
        <name>FAD</name>
        <dbReference type="ChEBI" id="CHEBI:57692"/>
    </cofactor>
</comment>
<keyword evidence="6" id="KW-0560">Oxidoreductase</keyword>
<feature type="region of interest" description="Disordered" evidence="7">
    <location>
        <begin position="1"/>
        <end position="33"/>
    </location>
</feature>
<dbReference type="EMBL" id="MU004231">
    <property type="protein sequence ID" value="KAF2673616.1"/>
    <property type="molecule type" value="Genomic_DNA"/>
</dbReference>
<evidence type="ECO:0000313" key="10">
    <source>
        <dbReference type="Proteomes" id="UP000799302"/>
    </source>
</evidence>
<gene>
    <name evidence="9" type="ORF">BT63DRAFT_421750</name>
</gene>
<feature type="compositionally biased region" description="Basic and acidic residues" evidence="7">
    <location>
        <begin position="14"/>
        <end position="33"/>
    </location>
</feature>
<sequence length="650" mass="72323">MSNHESGKGGAEAVSKDSQAEIERKYTEEKEKRYRQDGNFQYIDLSKTDKFQSFAKDPWQQKVPQRTVNGASFKYLIIGAGYGGLLFAVRLIEAGIPVSDIHIVDSAGGFGGTWYWNRYPGLMCDVESYIYMPLLEEMDYMPTEKYVSGTELQAHADAIATRWGLTDQAIFKYELKDMMWDDKTKEWTLNFKNLAEDAHPNVSVRSQFVMLSTGVLSKPKLPNVPGISDFEGSIFHTSRWDYAATGGSPSNPNMTNLKDKSVGVIGTGATGIQIVPALAKWSKQVTVFQRTPSSVNERGNKTTDPTEWAKLSAQKGWWRARNENFNASVAQVRPSTTPNLIGDAWTTLPTYYALIGSPRTVTRENEAEHVKGLREKDIPHQEKVRARVSSIVKDAKTAEDLKPWYPTWCKRPAFHDEYLDAFNKPNVSLVHTDGKSISKINSKSVTFEGKDYPVDVLIFATGYESPSKYTDPSSRASVTIIGRGGHSMTQKLGEQAGVMLQGIVTRDFPNLFQNGPSQSGSAANFVFVLDSTAQHVSYILTTAQKKYGSTISIEPTAEAEDEWGYRVSQMASHGKAMMGCTPSYMNAEGQMDLLATLPQEVQDTLARRGAWGKGIADYHAVLKDWREDGKLEGLEITACEEGRKVRETHI</sequence>
<evidence type="ECO:0000256" key="6">
    <source>
        <dbReference type="ARBA" id="ARBA00023002"/>
    </source>
</evidence>
<keyword evidence="3" id="KW-0285">Flavoprotein</keyword>
<dbReference type="SUPFAM" id="SSF51905">
    <property type="entry name" value="FAD/NAD(P)-binding domain"/>
    <property type="match status" value="2"/>
</dbReference>
<proteinExistence type="inferred from homology"/>
<name>A0A6A6UPG8_9PEZI</name>
<comment type="similarity">
    <text evidence="2">Belongs to the FAD-binding monooxygenase family.</text>
</comment>
<dbReference type="InterPro" id="IPR050775">
    <property type="entry name" value="FAD-binding_Monooxygenases"/>
</dbReference>
<dbReference type="Gene3D" id="3.50.50.60">
    <property type="entry name" value="FAD/NAD(P)-binding domain"/>
    <property type="match status" value="2"/>
</dbReference>
<dbReference type="GO" id="GO:0004497">
    <property type="term" value="F:monooxygenase activity"/>
    <property type="evidence" value="ECO:0007669"/>
    <property type="project" value="UniProtKB-KW"/>
</dbReference>
<dbReference type="PRINTS" id="PR00411">
    <property type="entry name" value="PNDRDTASEI"/>
</dbReference>
<dbReference type="OrthoDB" id="66881at2759"/>
<dbReference type="InterPro" id="IPR023753">
    <property type="entry name" value="FAD/NAD-binding_dom"/>
</dbReference>
<keyword evidence="10" id="KW-1185">Reference proteome</keyword>
<evidence type="ECO:0000313" key="9">
    <source>
        <dbReference type="EMBL" id="KAF2673616.1"/>
    </source>
</evidence>
<dbReference type="InterPro" id="IPR036188">
    <property type="entry name" value="FAD/NAD-bd_sf"/>
</dbReference>
<dbReference type="PANTHER" id="PTHR43098">
    <property type="entry name" value="L-ORNITHINE N(5)-MONOOXYGENASE-RELATED"/>
    <property type="match status" value="1"/>
</dbReference>
<keyword evidence="5" id="KW-0521">NADP</keyword>
<dbReference type="PANTHER" id="PTHR43098:SF2">
    <property type="entry name" value="FAD-BINDING MONOOXYGENASE AUSB-RELATED"/>
    <property type="match status" value="1"/>
</dbReference>
<accession>A0A6A6UPG8</accession>
<dbReference type="Pfam" id="PF07992">
    <property type="entry name" value="Pyr_redox_2"/>
    <property type="match status" value="1"/>
</dbReference>
<evidence type="ECO:0000256" key="5">
    <source>
        <dbReference type="ARBA" id="ARBA00022857"/>
    </source>
</evidence>
<keyword evidence="4" id="KW-0274">FAD</keyword>
<feature type="domain" description="FAD/NAD(P)-binding" evidence="8">
    <location>
        <begin position="74"/>
        <end position="295"/>
    </location>
</feature>
<reference evidence="9" key="1">
    <citation type="journal article" date="2020" name="Stud. Mycol.">
        <title>101 Dothideomycetes genomes: a test case for predicting lifestyles and emergence of pathogens.</title>
        <authorList>
            <person name="Haridas S."/>
            <person name="Albert R."/>
            <person name="Binder M."/>
            <person name="Bloem J."/>
            <person name="Labutti K."/>
            <person name="Salamov A."/>
            <person name="Andreopoulos B."/>
            <person name="Baker S."/>
            <person name="Barry K."/>
            <person name="Bills G."/>
            <person name="Bluhm B."/>
            <person name="Cannon C."/>
            <person name="Castanera R."/>
            <person name="Culley D."/>
            <person name="Daum C."/>
            <person name="Ezra D."/>
            <person name="Gonzalez J."/>
            <person name="Henrissat B."/>
            <person name="Kuo A."/>
            <person name="Liang C."/>
            <person name="Lipzen A."/>
            <person name="Lutzoni F."/>
            <person name="Magnuson J."/>
            <person name="Mondo S."/>
            <person name="Nolan M."/>
            <person name="Ohm R."/>
            <person name="Pangilinan J."/>
            <person name="Park H.-J."/>
            <person name="Ramirez L."/>
            <person name="Alfaro M."/>
            <person name="Sun H."/>
            <person name="Tritt A."/>
            <person name="Yoshinaga Y."/>
            <person name="Zwiers L.-H."/>
            <person name="Turgeon B."/>
            <person name="Goodwin S."/>
            <person name="Spatafora J."/>
            <person name="Crous P."/>
            <person name="Grigoriev I."/>
        </authorList>
    </citation>
    <scope>NUCLEOTIDE SEQUENCE</scope>
    <source>
        <strain evidence="9">CBS 115976</strain>
    </source>
</reference>
<evidence type="ECO:0000256" key="7">
    <source>
        <dbReference type="SAM" id="MobiDB-lite"/>
    </source>
</evidence>
<protein>
    <submittedName>
        <fullName evidence="9">Monooxygenase</fullName>
    </submittedName>
</protein>
<organism evidence="9 10">
    <name type="scientific">Microthyrium microscopicum</name>
    <dbReference type="NCBI Taxonomy" id="703497"/>
    <lineage>
        <taxon>Eukaryota</taxon>
        <taxon>Fungi</taxon>
        <taxon>Dikarya</taxon>
        <taxon>Ascomycota</taxon>
        <taxon>Pezizomycotina</taxon>
        <taxon>Dothideomycetes</taxon>
        <taxon>Dothideomycetes incertae sedis</taxon>
        <taxon>Microthyriales</taxon>
        <taxon>Microthyriaceae</taxon>
        <taxon>Microthyrium</taxon>
    </lineage>
</organism>
<evidence type="ECO:0000259" key="8">
    <source>
        <dbReference type="Pfam" id="PF07992"/>
    </source>
</evidence>
<evidence type="ECO:0000256" key="3">
    <source>
        <dbReference type="ARBA" id="ARBA00022630"/>
    </source>
</evidence>
<evidence type="ECO:0000256" key="2">
    <source>
        <dbReference type="ARBA" id="ARBA00010139"/>
    </source>
</evidence>